<evidence type="ECO:0000313" key="1">
    <source>
        <dbReference type="EMBL" id="KAK4024064.1"/>
    </source>
</evidence>
<name>A0ABR0AG20_9CRUS</name>
<sequence>MSENLTSGRPVDQAELSAPVQDSFSNVNSFSNLCRVAKSWFMGKCEYSCYRGRWKALRGGIPWLNFMACVD</sequence>
<gene>
    <name evidence="1" type="ORF">OUZ56_009454</name>
</gene>
<proteinExistence type="predicted"/>
<evidence type="ECO:0000313" key="2">
    <source>
        <dbReference type="Proteomes" id="UP001234178"/>
    </source>
</evidence>
<reference evidence="1 2" key="1">
    <citation type="journal article" date="2023" name="Nucleic Acids Res.">
        <title>The hologenome of Daphnia magna reveals possible DNA methylation and microbiome-mediated evolution of the host genome.</title>
        <authorList>
            <person name="Chaturvedi A."/>
            <person name="Li X."/>
            <person name="Dhandapani V."/>
            <person name="Marshall H."/>
            <person name="Kissane S."/>
            <person name="Cuenca-Cambronero M."/>
            <person name="Asole G."/>
            <person name="Calvet F."/>
            <person name="Ruiz-Romero M."/>
            <person name="Marangio P."/>
            <person name="Guigo R."/>
            <person name="Rago D."/>
            <person name="Mirbahai L."/>
            <person name="Eastwood N."/>
            <person name="Colbourne J.K."/>
            <person name="Zhou J."/>
            <person name="Mallon E."/>
            <person name="Orsini L."/>
        </authorList>
    </citation>
    <scope>NUCLEOTIDE SEQUENCE [LARGE SCALE GENOMIC DNA]</scope>
    <source>
        <strain evidence="1">LRV0_1</strain>
    </source>
</reference>
<accession>A0ABR0AG20</accession>
<protein>
    <submittedName>
        <fullName evidence="1">Uncharacterized protein</fullName>
    </submittedName>
</protein>
<dbReference type="EMBL" id="JAOYFB010000037">
    <property type="protein sequence ID" value="KAK4024064.1"/>
    <property type="molecule type" value="Genomic_DNA"/>
</dbReference>
<comment type="caution">
    <text evidence="1">The sequence shown here is derived from an EMBL/GenBank/DDBJ whole genome shotgun (WGS) entry which is preliminary data.</text>
</comment>
<keyword evidence="2" id="KW-1185">Reference proteome</keyword>
<dbReference type="Proteomes" id="UP001234178">
    <property type="component" value="Unassembled WGS sequence"/>
</dbReference>
<organism evidence="1 2">
    <name type="scientific">Daphnia magna</name>
    <dbReference type="NCBI Taxonomy" id="35525"/>
    <lineage>
        <taxon>Eukaryota</taxon>
        <taxon>Metazoa</taxon>
        <taxon>Ecdysozoa</taxon>
        <taxon>Arthropoda</taxon>
        <taxon>Crustacea</taxon>
        <taxon>Branchiopoda</taxon>
        <taxon>Diplostraca</taxon>
        <taxon>Cladocera</taxon>
        <taxon>Anomopoda</taxon>
        <taxon>Daphniidae</taxon>
        <taxon>Daphnia</taxon>
    </lineage>
</organism>